<dbReference type="RefSeq" id="WP_012955180.1">
    <property type="nucleotide sequence ID" value="NC_013790.1"/>
</dbReference>
<sequence>MEIMEIIKDSFLFPSKNLGTFSIYVVLSVLVATFTFGGIFSYLLGFIGSEYILIGGLTLVFAMLIGWVMSGYEISIIKSGIDLDDEVPEFKWWDNFITGFLNFIVAIVYFIIPAFIVGVVGYLININDKLMAVAQEISSLYPNIFLTSSPDIAFEALSQAIIELIVPLAILIIVALIVFVIFLFLQSMAEARLANTGSLSEALNIFEAAKDIKRIGVRKVIIVILLVFVIIGVIGMVTSVIFNYVPTLSILSIIISPYLVFFAQRATGLLYSDIA</sequence>
<feature type="transmembrane region" description="Helical" evidence="1">
    <location>
        <begin position="100"/>
        <end position="124"/>
    </location>
</feature>
<evidence type="ECO:0000313" key="3">
    <source>
        <dbReference type="Proteomes" id="UP000008680"/>
    </source>
</evidence>
<feature type="transmembrane region" description="Helical" evidence="1">
    <location>
        <begin position="21"/>
        <end position="45"/>
    </location>
</feature>
<dbReference type="eggNOG" id="arCOG02879">
    <property type="taxonomic scope" value="Archaea"/>
</dbReference>
<dbReference type="OrthoDB" id="78337at2157"/>
<keyword evidence="1" id="KW-0472">Membrane</keyword>
<feature type="transmembrane region" description="Helical" evidence="1">
    <location>
        <begin position="164"/>
        <end position="185"/>
    </location>
</feature>
<dbReference type="EMBL" id="CP001719">
    <property type="protein sequence ID" value="ADC46229.1"/>
    <property type="molecule type" value="Genomic_DNA"/>
</dbReference>
<dbReference type="KEGG" id="mru:mru_0377"/>
<dbReference type="InterPro" id="IPR025098">
    <property type="entry name" value="DUF4013"/>
</dbReference>
<feature type="transmembrane region" description="Helical" evidence="1">
    <location>
        <begin position="220"/>
        <end position="242"/>
    </location>
</feature>
<evidence type="ECO:0008006" key="4">
    <source>
        <dbReference type="Google" id="ProtNLM"/>
    </source>
</evidence>
<evidence type="ECO:0000256" key="1">
    <source>
        <dbReference type="SAM" id="Phobius"/>
    </source>
</evidence>
<protein>
    <recommendedName>
        <fullName evidence="4">DUF4013 domain-containing protein</fullName>
    </recommendedName>
</protein>
<organism evidence="2 3">
    <name type="scientific">Methanobrevibacter ruminantium (strain ATCC 35063 / DSM 1093 / JCM 13430 / OCM 146 / M1)</name>
    <name type="common">Methanobacterium ruminantium</name>
    <dbReference type="NCBI Taxonomy" id="634498"/>
    <lineage>
        <taxon>Archaea</taxon>
        <taxon>Methanobacteriati</taxon>
        <taxon>Methanobacteriota</taxon>
        <taxon>Methanomada group</taxon>
        <taxon>Methanobacteria</taxon>
        <taxon>Methanobacteriales</taxon>
        <taxon>Methanobacteriaceae</taxon>
        <taxon>Methanobrevibacter</taxon>
    </lineage>
</organism>
<dbReference type="Pfam" id="PF13197">
    <property type="entry name" value="DUF4013"/>
    <property type="match status" value="1"/>
</dbReference>
<proteinExistence type="predicted"/>
<keyword evidence="1" id="KW-1133">Transmembrane helix</keyword>
<gene>
    <name evidence="2" type="ordered locus">mru_0377</name>
</gene>
<feature type="transmembrane region" description="Helical" evidence="1">
    <location>
        <begin position="248"/>
        <end position="271"/>
    </location>
</feature>
<dbReference type="HOGENOM" id="CLU_079270_0_0_2"/>
<dbReference type="GeneID" id="8770017"/>
<dbReference type="PATRIC" id="fig|634498.28.peg.381"/>
<accession>D3E0I3</accession>
<reference evidence="2 3" key="1">
    <citation type="journal article" date="2010" name="PLoS ONE">
        <title>The genome sequence of the rumen methanogen Methanobrevibacter ruminantium reveals new possibilities for controlling ruminant methane emissions.</title>
        <authorList>
            <person name="Leahy S.C."/>
            <person name="Kelly W.J."/>
            <person name="Altermann E."/>
            <person name="Ronimus R.S."/>
            <person name="Yeoman C.J."/>
            <person name="Pacheco D.M."/>
            <person name="Li D."/>
            <person name="Kong Z."/>
            <person name="McTavish S."/>
            <person name="Sang C."/>
            <person name="Lambie S.C."/>
            <person name="Janssen P.H."/>
            <person name="Dey D."/>
            <person name="Attwood G.T."/>
        </authorList>
    </citation>
    <scope>NUCLEOTIDE SEQUENCE [LARGE SCALE GENOMIC DNA]</scope>
    <source>
        <strain evidence="3">ATCC 35063 / DSM 1093 / JCM 13430 / OCM 146 / M1</strain>
    </source>
</reference>
<keyword evidence="1" id="KW-0812">Transmembrane</keyword>
<feature type="transmembrane region" description="Helical" evidence="1">
    <location>
        <begin position="51"/>
        <end position="69"/>
    </location>
</feature>
<evidence type="ECO:0000313" key="2">
    <source>
        <dbReference type="EMBL" id="ADC46229.1"/>
    </source>
</evidence>
<dbReference type="Proteomes" id="UP000008680">
    <property type="component" value="Chromosome"/>
</dbReference>
<dbReference type="AlphaFoldDB" id="D3E0I3"/>
<name>D3E0I3_METRM</name>
<keyword evidence="3" id="KW-1185">Reference proteome</keyword>